<keyword evidence="2" id="KW-0812">Transmembrane</keyword>
<dbReference type="InterPro" id="IPR003362">
    <property type="entry name" value="Bact_transf"/>
</dbReference>
<dbReference type="Proteomes" id="UP000198990">
    <property type="component" value="Unassembled WGS sequence"/>
</dbReference>
<name>A0A1H7SGD3_9FLAO</name>
<comment type="similarity">
    <text evidence="1">Belongs to the bacterial sugar transferase family.</text>
</comment>
<keyword evidence="4" id="KW-0808">Transferase</keyword>
<organism evidence="4 5">
    <name type="scientific">Maribacter orientalis</name>
    <dbReference type="NCBI Taxonomy" id="228957"/>
    <lineage>
        <taxon>Bacteria</taxon>
        <taxon>Pseudomonadati</taxon>
        <taxon>Bacteroidota</taxon>
        <taxon>Flavobacteriia</taxon>
        <taxon>Flavobacteriales</taxon>
        <taxon>Flavobacteriaceae</taxon>
        <taxon>Maribacter</taxon>
    </lineage>
</organism>
<evidence type="ECO:0000256" key="2">
    <source>
        <dbReference type="SAM" id="Phobius"/>
    </source>
</evidence>
<evidence type="ECO:0000256" key="1">
    <source>
        <dbReference type="ARBA" id="ARBA00006464"/>
    </source>
</evidence>
<dbReference type="STRING" id="228957.SAMN04488008_1054"/>
<keyword evidence="5" id="KW-1185">Reference proteome</keyword>
<evidence type="ECO:0000313" key="4">
    <source>
        <dbReference type="EMBL" id="SEL71692.1"/>
    </source>
</evidence>
<sequence length="217" mass="25425">MIYKNYFKRPLDFILALVGLIILSPIILVSIIILTISFKESPFFTQKRPGKNEKIFSVLKLKTMNSKKDNQGNLLPDTDRLTPMGIFIRKTSIDELPQLINVLKGDMSLIGPRPLLIRYLPYHTEREKKRFLIRPGITGLAQISGRNFISWEDRFEKDVEYYENLTFATDVKIFWKTLMKIISSEDIEVDPQGNPEMEFLDIERSSWEEFKHIKKHS</sequence>
<keyword evidence="2" id="KW-1133">Transmembrane helix</keyword>
<accession>A0A1H7SGD3</accession>
<proteinExistence type="inferred from homology"/>
<reference evidence="5" key="1">
    <citation type="submission" date="2016-10" db="EMBL/GenBank/DDBJ databases">
        <authorList>
            <person name="Varghese N."/>
            <person name="Submissions S."/>
        </authorList>
    </citation>
    <scope>NUCLEOTIDE SEQUENCE [LARGE SCALE GENOMIC DNA]</scope>
    <source>
        <strain evidence="5">DSM 16471</strain>
    </source>
</reference>
<dbReference type="EMBL" id="FNZN01000005">
    <property type="protein sequence ID" value="SEL71692.1"/>
    <property type="molecule type" value="Genomic_DNA"/>
</dbReference>
<dbReference type="Pfam" id="PF02397">
    <property type="entry name" value="Bac_transf"/>
    <property type="match status" value="1"/>
</dbReference>
<feature type="domain" description="Bacterial sugar transferase" evidence="3">
    <location>
        <begin position="8"/>
        <end position="182"/>
    </location>
</feature>
<evidence type="ECO:0000259" key="3">
    <source>
        <dbReference type="Pfam" id="PF02397"/>
    </source>
</evidence>
<dbReference type="PANTHER" id="PTHR30576:SF8">
    <property type="entry name" value="UNDECAPRENYL-PHOSPHATE GALACTOSE PHOSPHOTRANSFERASE"/>
    <property type="match status" value="1"/>
</dbReference>
<dbReference type="AlphaFoldDB" id="A0A1H7SGD3"/>
<protein>
    <submittedName>
        <fullName evidence="4">Sugar transferase involved in LPS biosynthesis (Colanic, teichoic acid)</fullName>
    </submittedName>
</protein>
<feature type="transmembrane region" description="Helical" evidence="2">
    <location>
        <begin position="13"/>
        <end position="38"/>
    </location>
</feature>
<keyword evidence="2" id="KW-0472">Membrane</keyword>
<gene>
    <name evidence="4" type="ORF">SAMN04488008_1054</name>
</gene>
<dbReference type="GO" id="GO:0016780">
    <property type="term" value="F:phosphotransferase activity, for other substituted phosphate groups"/>
    <property type="evidence" value="ECO:0007669"/>
    <property type="project" value="TreeGrafter"/>
</dbReference>
<evidence type="ECO:0000313" key="5">
    <source>
        <dbReference type="Proteomes" id="UP000198990"/>
    </source>
</evidence>
<dbReference type="PANTHER" id="PTHR30576">
    <property type="entry name" value="COLANIC BIOSYNTHESIS UDP-GLUCOSE LIPID CARRIER TRANSFERASE"/>
    <property type="match status" value="1"/>
</dbReference>